<sequence>MQLGNQALREGRDALIVTDDAMLTGLLKALKGAGKRVPDIGGGGHGQRPLGFSRP</sequence>
<evidence type="ECO:0000313" key="2">
    <source>
        <dbReference type="EMBL" id="UWX64803.1"/>
    </source>
</evidence>
<dbReference type="EMBL" id="CP104213">
    <property type="protein sequence ID" value="UWX64803.1"/>
    <property type="molecule type" value="Genomic_DNA"/>
</dbReference>
<protein>
    <submittedName>
        <fullName evidence="2">Uncharacterized protein</fullName>
    </submittedName>
</protein>
<reference evidence="2" key="1">
    <citation type="submission" date="2022-09" db="EMBL/GenBank/DDBJ databases">
        <title>genome sequence of Deinococcus rubellus.</title>
        <authorList>
            <person name="Srinivasan S."/>
        </authorList>
    </citation>
    <scope>NUCLEOTIDE SEQUENCE</scope>
    <source>
        <strain evidence="2">Ant6</strain>
    </source>
</reference>
<evidence type="ECO:0000256" key="1">
    <source>
        <dbReference type="SAM" id="MobiDB-lite"/>
    </source>
</evidence>
<name>A0ABY5YI53_9DEIO</name>
<dbReference type="Gene3D" id="3.40.50.2300">
    <property type="match status" value="1"/>
</dbReference>
<dbReference type="Proteomes" id="UP001060261">
    <property type="component" value="Chromosome"/>
</dbReference>
<evidence type="ECO:0000313" key="3">
    <source>
        <dbReference type="Proteomes" id="UP001060261"/>
    </source>
</evidence>
<keyword evidence="3" id="KW-1185">Reference proteome</keyword>
<dbReference type="RefSeq" id="WP_260561064.1">
    <property type="nucleotide sequence ID" value="NZ_CP104213.1"/>
</dbReference>
<feature type="region of interest" description="Disordered" evidence="1">
    <location>
        <begin position="34"/>
        <end position="55"/>
    </location>
</feature>
<gene>
    <name evidence="2" type="ORF">N0D28_03830</name>
</gene>
<organism evidence="2 3">
    <name type="scientific">Deinococcus rubellus</name>
    <dbReference type="NCBI Taxonomy" id="1889240"/>
    <lineage>
        <taxon>Bacteria</taxon>
        <taxon>Thermotogati</taxon>
        <taxon>Deinococcota</taxon>
        <taxon>Deinococci</taxon>
        <taxon>Deinococcales</taxon>
        <taxon>Deinococcaceae</taxon>
        <taxon>Deinococcus</taxon>
    </lineage>
</organism>
<proteinExistence type="predicted"/>
<accession>A0ABY5YI53</accession>